<comment type="caution">
    <text evidence="2">The sequence shown here is derived from an EMBL/GenBank/DDBJ whole genome shotgun (WGS) entry which is preliminary data.</text>
</comment>
<dbReference type="SUPFAM" id="SSF117070">
    <property type="entry name" value="LEA14-like"/>
    <property type="match status" value="1"/>
</dbReference>
<dbReference type="HOGENOM" id="CLU_2242256_0_0_6"/>
<dbReference type="Gene3D" id="2.60.40.1820">
    <property type="match status" value="1"/>
</dbReference>
<feature type="non-terminal residue" evidence="2">
    <location>
        <position position="105"/>
    </location>
</feature>
<dbReference type="Pfam" id="PF03168">
    <property type="entry name" value="LEA_2"/>
    <property type="match status" value="1"/>
</dbReference>
<evidence type="ECO:0000313" key="3">
    <source>
        <dbReference type="Proteomes" id="UP000003374"/>
    </source>
</evidence>
<organism evidence="2 3">
    <name type="scientific">Nitrococcus mobilis Nb-231</name>
    <dbReference type="NCBI Taxonomy" id="314278"/>
    <lineage>
        <taxon>Bacteria</taxon>
        <taxon>Pseudomonadati</taxon>
        <taxon>Pseudomonadota</taxon>
        <taxon>Gammaproteobacteria</taxon>
        <taxon>Chromatiales</taxon>
        <taxon>Ectothiorhodospiraceae</taxon>
        <taxon>Nitrococcus</taxon>
    </lineage>
</organism>
<dbReference type="Proteomes" id="UP000003374">
    <property type="component" value="Unassembled WGS sequence"/>
</dbReference>
<protein>
    <submittedName>
        <fullName evidence="2">Conserved secreted protein</fullName>
    </submittedName>
</protein>
<accession>A4BQF3</accession>
<dbReference type="InterPro" id="IPR004864">
    <property type="entry name" value="LEA_2"/>
</dbReference>
<dbReference type="STRING" id="314278.NB231_05431"/>
<dbReference type="AlphaFoldDB" id="A4BQF3"/>
<feature type="domain" description="Late embryogenesis abundant protein LEA-2 subgroup" evidence="1">
    <location>
        <begin position="63"/>
        <end position="104"/>
    </location>
</feature>
<sequence length="105" mass="11717">MRIRIGGKPPWRRAVWGGLALVLVVAVAGCAGLYQYADPPRVTLAGIRILDLNLFEQRYQLALRVQNPNRFDLPIERMSYTLEVNGSEFAHGVNNQKNTIPALGE</sequence>
<keyword evidence="3" id="KW-1185">Reference proteome</keyword>
<dbReference type="EMBL" id="AAOF01000005">
    <property type="protein sequence ID" value="EAR21803.1"/>
    <property type="molecule type" value="Genomic_DNA"/>
</dbReference>
<proteinExistence type="predicted"/>
<reference evidence="2 3" key="1">
    <citation type="submission" date="2006-02" db="EMBL/GenBank/DDBJ databases">
        <authorList>
            <person name="Waterbury J."/>
            <person name="Ferriera S."/>
            <person name="Johnson J."/>
            <person name="Kravitz S."/>
            <person name="Halpern A."/>
            <person name="Remington K."/>
            <person name="Beeson K."/>
            <person name="Tran B."/>
            <person name="Rogers Y.-H."/>
            <person name="Friedman R."/>
            <person name="Venter J.C."/>
        </authorList>
    </citation>
    <scope>NUCLEOTIDE SEQUENCE [LARGE SCALE GENOMIC DNA]</scope>
    <source>
        <strain evidence="2 3">Nb-231</strain>
    </source>
</reference>
<dbReference type="PROSITE" id="PS51257">
    <property type="entry name" value="PROKAR_LIPOPROTEIN"/>
    <property type="match status" value="1"/>
</dbReference>
<evidence type="ECO:0000313" key="2">
    <source>
        <dbReference type="EMBL" id="EAR21803.1"/>
    </source>
</evidence>
<gene>
    <name evidence="2" type="ORF">NB231_05431</name>
</gene>
<name>A4BQF3_9GAMM</name>
<dbReference type="eggNOG" id="COG5608">
    <property type="taxonomic scope" value="Bacteria"/>
</dbReference>
<evidence type="ECO:0000259" key="1">
    <source>
        <dbReference type="Pfam" id="PF03168"/>
    </source>
</evidence>
<dbReference type="RefSeq" id="WP_005000361.1">
    <property type="nucleotide sequence ID" value="NZ_CH672427.1"/>
</dbReference>